<keyword evidence="2" id="KW-1185">Reference proteome</keyword>
<dbReference type="HOGENOM" id="CLU_1167694_0_0_1"/>
<name>Q54DR5_DICDI</name>
<reference evidence="1 2" key="1">
    <citation type="journal article" date="2005" name="Nature">
        <title>The genome of the social amoeba Dictyostelium discoideum.</title>
        <authorList>
            <consortium name="The Dictyostelium discoideum Sequencing Consortium"/>
            <person name="Eichinger L."/>
            <person name="Pachebat J.A."/>
            <person name="Glockner G."/>
            <person name="Rajandream M.A."/>
            <person name="Sucgang R."/>
            <person name="Berriman M."/>
            <person name="Song J."/>
            <person name="Olsen R."/>
            <person name="Szafranski K."/>
            <person name="Xu Q."/>
            <person name="Tunggal B."/>
            <person name="Kummerfeld S."/>
            <person name="Madera M."/>
            <person name="Konfortov B.A."/>
            <person name="Rivero F."/>
            <person name="Bankier A.T."/>
            <person name="Lehmann R."/>
            <person name="Hamlin N."/>
            <person name="Davies R."/>
            <person name="Gaudet P."/>
            <person name="Fey P."/>
            <person name="Pilcher K."/>
            <person name="Chen G."/>
            <person name="Saunders D."/>
            <person name="Sodergren E."/>
            <person name="Davis P."/>
            <person name="Kerhornou A."/>
            <person name="Nie X."/>
            <person name="Hall N."/>
            <person name="Anjard C."/>
            <person name="Hemphill L."/>
            <person name="Bason N."/>
            <person name="Farbrother P."/>
            <person name="Desany B."/>
            <person name="Just E."/>
            <person name="Morio T."/>
            <person name="Rost R."/>
            <person name="Churcher C."/>
            <person name="Cooper J."/>
            <person name="Haydock S."/>
            <person name="van Driessche N."/>
            <person name="Cronin A."/>
            <person name="Goodhead I."/>
            <person name="Muzny D."/>
            <person name="Mourier T."/>
            <person name="Pain A."/>
            <person name="Lu M."/>
            <person name="Harper D."/>
            <person name="Lindsay R."/>
            <person name="Hauser H."/>
            <person name="James K."/>
            <person name="Quiles M."/>
            <person name="Madan Babu M."/>
            <person name="Saito T."/>
            <person name="Buchrieser C."/>
            <person name="Wardroper A."/>
            <person name="Felder M."/>
            <person name="Thangavelu M."/>
            <person name="Johnson D."/>
            <person name="Knights A."/>
            <person name="Loulseged H."/>
            <person name="Mungall K."/>
            <person name="Oliver K."/>
            <person name="Price C."/>
            <person name="Quail M.A."/>
            <person name="Urushihara H."/>
            <person name="Hernandez J."/>
            <person name="Rabbinowitsch E."/>
            <person name="Steffen D."/>
            <person name="Sanders M."/>
            <person name="Ma J."/>
            <person name="Kohara Y."/>
            <person name="Sharp S."/>
            <person name="Simmonds M."/>
            <person name="Spiegler S."/>
            <person name="Tivey A."/>
            <person name="Sugano S."/>
            <person name="White B."/>
            <person name="Walker D."/>
            <person name="Woodward J."/>
            <person name="Winckler T."/>
            <person name="Tanaka Y."/>
            <person name="Shaulsky G."/>
            <person name="Schleicher M."/>
            <person name="Weinstock G."/>
            <person name="Rosenthal A."/>
            <person name="Cox E.C."/>
            <person name="Chisholm R.L."/>
            <person name="Gibbs R."/>
            <person name="Loomis W.F."/>
            <person name="Platzer M."/>
            <person name="Kay R.R."/>
            <person name="Williams J."/>
            <person name="Dear P.H."/>
            <person name="Noegel A.A."/>
            <person name="Barrell B."/>
            <person name="Kuspa A."/>
        </authorList>
    </citation>
    <scope>NUCLEOTIDE SEQUENCE [LARGE SCALE GENOMIC DNA]</scope>
    <source>
        <strain evidence="1 2">AX4</strain>
    </source>
</reference>
<evidence type="ECO:0000313" key="2">
    <source>
        <dbReference type="Proteomes" id="UP000002195"/>
    </source>
</evidence>
<dbReference type="Proteomes" id="UP000002195">
    <property type="component" value="Unassembled WGS sequence"/>
</dbReference>
<evidence type="ECO:0008006" key="3">
    <source>
        <dbReference type="Google" id="ProtNLM"/>
    </source>
</evidence>
<organism evidence="1 2">
    <name type="scientific">Dictyostelium discoideum</name>
    <name type="common">Social amoeba</name>
    <dbReference type="NCBI Taxonomy" id="44689"/>
    <lineage>
        <taxon>Eukaryota</taxon>
        <taxon>Amoebozoa</taxon>
        <taxon>Evosea</taxon>
        <taxon>Eumycetozoa</taxon>
        <taxon>Dictyostelia</taxon>
        <taxon>Dictyosteliales</taxon>
        <taxon>Dictyosteliaceae</taxon>
        <taxon>Dictyostelium</taxon>
    </lineage>
</organism>
<proteinExistence type="predicted"/>
<dbReference type="KEGG" id="ddi:DDB_G0292158"/>
<sequence length="238" mass="27757">MTNIFENIFKIHPFSKNFHGEDLYIDGSYNFPTDICCKIEEQQFPKDNIFLEIKEEEKEEINNNLNYYFKSMEVRPSDKEFFNYDWFSFFNENSLNLSIIFNGKKKEKNEDGGDGSGGSVSVSVSVSDEDDENNKILLSKTVKKSKKSGKFKTINFTADIFKLKQNEAAKSLNISTSCINRLLKEEITRIPSLREIYFKPGKRRIIWPHRNCSKSPLVQYAIKNNGICIKYRKYKKGN</sequence>
<gene>
    <name evidence="1" type="ORF">DDB_G0292158</name>
</gene>
<dbReference type="GeneID" id="8628488"/>
<dbReference type="EMBL" id="AAFI02000187">
    <property type="protein sequence ID" value="EAL61435.1"/>
    <property type="molecule type" value="Genomic_DNA"/>
</dbReference>
<dbReference type="dictyBase" id="DDB_G0292158"/>
<comment type="caution">
    <text evidence="1">The sequence shown here is derived from an EMBL/GenBank/DDBJ whole genome shotgun (WGS) entry which is preliminary data.</text>
</comment>
<dbReference type="PaxDb" id="44689-DDB0191618"/>
<dbReference type="InParanoid" id="Q54DR5"/>
<evidence type="ECO:0000313" key="1">
    <source>
        <dbReference type="EMBL" id="EAL61435.1"/>
    </source>
</evidence>
<dbReference type="SMR" id="Q54DR5"/>
<dbReference type="VEuPathDB" id="AmoebaDB:DDB_G0292158"/>
<protein>
    <recommendedName>
        <fullName evidence="3">RWP-RK domain-containing protein</fullName>
    </recommendedName>
</protein>
<dbReference type="RefSeq" id="XP_629807.1">
    <property type="nucleotide sequence ID" value="XM_629805.1"/>
</dbReference>
<accession>Q54DR5</accession>
<dbReference type="AlphaFoldDB" id="Q54DR5"/>